<dbReference type="SFLD" id="SFLDS00036">
    <property type="entry name" value="Aromatic_Prenyltransferase"/>
    <property type="match status" value="1"/>
</dbReference>
<dbReference type="InterPro" id="IPR012148">
    <property type="entry name" value="ABBA_DMATS-like"/>
</dbReference>
<feature type="binding site" evidence="3">
    <location>
        <position position="195"/>
    </location>
    <ligand>
        <name>dimethylallyl diphosphate</name>
        <dbReference type="ChEBI" id="CHEBI:57623"/>
    </ligand>
</feature>
<dbReference type="NCBIfam" id="TIGR03429">
    <property type="entry name" value="arom_pren_DMATS"/>
    <property type="match status" value="1"/>
</dbReference>
<comment type="similarity">
    <text evidence="1">Belongs to the tryptophan dimethylallyltransferase family.</text>
</comment>
<evidence type="ECO:0000256" key="1">
    <source>
        <dbReference type="ARBA" id="ARBA00010209"/>
    </source>
</evidence>
<evidence type="ECO:0000256" key="2">
    <source>
        <dbReference type="ARBA" id="ARBA00022679"/>
    </source>
</evidence>
<gene>
    <name evidence="4" type="ORF">PENPOL_c026G07729</name>
</gene>
<dbReference type="PANTHER" id="PTHR40627">
    <property type="entry name" value="INDOLE PRENYLTRANSFERASE TDIB-RELATED"/>
    <property type="match status" value="1"/>
</dbReference>
<dbReference type="PANTHER" id="PTHR40627:SF3">
    <property type="entry name" value="PRENYLTRANSFERASE ASQH2-RELATED"/>
    <property type="match status" value="1"/>
</dbReference>
<evidence type="ECO:0000313" key="4">
    <source>
        <dbReference type="EMBL" id="OQD60174.1"/>
    </source>
</evidence>
<protein>
    <recommendedName>
        <fullName evidence="6">Aromatic prenyltransferase</fullName>
    </recommendedName>
</protein>
<dbReference type="InterPro" id="IPR017795">
    <property type="entry name" value="ABBA_NscD-like"/>
</dbReference>
<feature type="binding site" evidence="3">
    <location>
        <position position="93"/>
    </location>
    <ligand>
        <name>L-tryptophan</name>
        <dbReference type="ChEBI" id="CHEBI:57912"/>
    </ligand>
</feature>
<comment type="caution">
    <text evidence="4">The sequence shown here is derived from an EMBL/GenBank/DDBJ whole genome shotgun (WGS) entry which is preliminary data.</text>
</comment>
<keyword evidence="2" id="KW-0808">Transferase</keyword>
<keyword evidence="5" id="KW-1185">Reference proteome</keyword>
<feature type="binding site" evidence="3">
    <location>
        <position position="264"/>
    </location>
    <ligand>
        <name>dimethylallyl diphosphate</name>
        <dbReference type="ChEBI" id="CHEBI:57623"/>
    </ligand>
</feature>
<dbReference type="Proteomes" id="UP000191408">
    <property type="component" value="Unassembled WGS sequence"/>
</dbReference>
<feature type="binding site" evidence="3">
    <location>
        <position position="193"/>
    </location>
    <ligand>
        <name>dimethylallyl diphosphate</name>
        <dbReference type="ChEBI" id="CHEBI:57623"/>
    </ligand>
</feature>
<accession>A0A1V6N674</accession>
<feature type="binding site" evidence="3">
    <location>
        <position position="262"/>
    </location>
    <ligand>
        <name>dimethylallyl diphosphate</name>
        <dbReference type="ChEBI" id="CHEBI:57623"/>
    </ligand>
</feature>
<name>A0A1V6N674_PENPO</name>
<dbReference type="PIRSF" id="PIRSF000509">
    <property type="entry name" value="Trp_DMAT"/>
    <property type="match status" value="1"/>
</dbReference>
<dbReference type="AlphaFoldDB" id="A0A1V6N674"/>
<evidence type="ECO:0008006" key="6">
    <source>
        <dbReference type="Google" id="ProtNLM"/>
    </source>
</evidence>
<dbReference type="GO" id="GO:0009820">
    <property type="term" value="P:alkaloid metabolic process"/>
    <property type="evidence" value="ECO:0007669"/>
    <property type="project" value="InterPro"/>
</dbReference>
<dbReference type="CDD" id="cd13929">
    <property type="entry name" value="PT-DMATS_CymD"/>
    <property type="match status" value="1"/>
</dbReference>
<reference evidence="5" key="1">
    <citation type="journal article" date="2017" name="Nat. Microbiol.">
        <title>Global analysis of biosynthetic gene clusters reveals vast potential of secondary metabolite production in Penicillium species.</title>
        <authorList>
            <person name="Nielsen J.C."/>
            <person name="Grijseels S."/>
            <person name="Prigent S."/>
            <person name="Ji B."/>
            <person name="Dainat J."/>
            <person name="Nielsen K.F."/>
            <person name="Frisvad J.C."/>
            <person name="Workman M."/>
            <person name="Nielsen J."/>
        </authorList>
    </citation>
    <scope>NUCLEOTIDE SEQUENCE [LARGE SCALE GENOMIC DNA]</scope>
    <source>
        <strain evidence="5">IBT 4502</strain>
    </source>
</reference>
<feature type="binding site" evidence="3">
    <location>
        <position position="107"/>
    </location>
    <ligand>
        <name>dimethylallyl diphosphate</name>
        <dbReference type="ChEBI" id="CHEBI:57623"/>
    </ligand>
</feature>
<dbReference type="InterPro" id="IPR033964">
    <property type="entry name" value="ABBA"/>
</dbReference>
<dbReference type="GO" id="GO:0016765">
    <property type="term" value="F:transferase activity, transferring alkyl or aryl (other than methyl) groups"/>
    <property type="evidence" value="ECO:0007669"/>
    <property type="project" value="InterPro"/>
</dbReference>
<dbReference type="OrthoDB" id="3354387at2759"/>
<dbReference type="EMBL" id="MDYM01000026">
    <property type="protein sequence ID" value="OQD60174.1"/>
    <property type="molecule type" value="Genomic_DNA"/>
</dbReference>
<organism evidence="4 5">
    <name type="scientific">Penicillium polonicum</name>
    <dbReference type="NCBI Taxonomy" id="60169"/>
    <lineage>
        <taxon>Eukaryota</taxon>
        <taxon>Fungi</taxon>
        <taxon>Dikarya</taxon>
        <taxon>Ascomycota</taxon>
        <taxon>Pezizomycotina</taxon>
        <taxon>Eurotiomycetes</taxon>
        <taxon>Eurotiomycetidae</taxon>
        <taxon>Eurotiales</taxon>
        <taxon>Aspergillaceae</taxon>
        <taxon>Penicillium</taxon>
    </lineage>
</organism>
<proteinExistence type="inferred from homology"/>
<dbReference type="SFLD" id="SFLDG01162">
    <property type="entry name" value="I"/>
    <property type="match status" value="1"/>
</dbReference>
<evidence type="ECO:0000313" key="5">
    <source>
        <dbReference type="Proteomes" id="UP000191408"/>
    </source>
</evidence>
<sequence length="422" mass="47989">MTYSTATPKDSTPVSLLSLYLTFRSKDDKLWWDNTAPVIGGFLAAAHYKVASQFEFLLFYHKYILPSLGHYPSPENEGDRWKSFLYRRGEPLELSFNYQKDSNCTVRLALEPVGPNAGTKDDPLNEFEAKILVEKIAQLDSNIDLQWVDFLDKEILLHNDELSQIKNTELEGSAHMSQRLVGVDFMSGGMKIKPYFVPWLKSLVTGVPTLQLMFQAIRKLDSVGSFSNGLSEVEAYLASTDQLLWSEENYLSFDCVDPGKSRIKLYVAEKVTCFNRIQSHWTLGGQLRSQANQEGLLLLKKLWNLLGYPGDPAQQTDRYLPFNFNWELRPSNPIPLPKVYFALGNEPDSLVSKALIGLFTELGWSDQIHAHKRSVEFAFPDCNLEETTHVLTWITVTYEEEKGAYITTYCNAIGGGHKLQFR</sequence>
<feature type="binding site" evidence="3">
    <location>
        <position position="340"/>
    </location>
    <ligand>
        <name>dimethylallyl diphosphate</name>
        <dbReference type="ChEBI" id="CHEBI:57623"/>
    </ligand>
</feature>
<evidence type="ECO:0000256" key="3">
    <source>
        <dbReference type="PIRSR" id="PIRSR000509-1"/>
    </source>
</evidence>
<dbReference type="Pfam" id="PF11991">
    <property type="entry name" value="Trp_DMAT"/>
    <property type="match status" value="1"/>
</dbReference>
<feature type="binding site" evidence="3">
    <location>
        <position position="266"/>
    </location>
    <ligand>
        <name>dimethylallyl diphosphate</name>
        <dbReference type="ChEBI" id="CHEBI:57623"/>
    </ligand>
</feature>